<organism evidence="1 2">
    <name type="scientific">Ooceraea biroi</name>
    <name type="common">Clonal raider ant</name>
    <name type="synonym">Cerapachys biroi</name>
    <dbReference type="NCBI Taxonomy" id="2015173"/>
    <lineage>
        <taxon>Eukaryota</taxon>
        <taxon>Metazoa</taxon>
        <taxon>Ecdysozoa</taxon>
        <taxon>Arthropoda</taxon>
        <taxon>Hexapoda</taxon>
        <taxon>Insecta</taxon>
        <taxon>Pterygota</taxon>
        <taxon>Neoptera</taxon>
        <taxon>Endopterygota</taxon>
        <taxon>Hymenoptera</taxon>
        <taxon>Apocrita</taxon>
        <taxon>Aculeata</taxon>
        <taxon>Formicoidea</taxon>
        <taxon>Formicidae</taxon>
        <taxon>Dorylinae</taxon>
        <taxon>Ooceraea</taxon>
    </lineage>
</organism>
<protein>
    <submittedName>
        <fullName evidence="1">Uncharacterized protein</fullName>
    </submittedName>
</protein>
<reference evidence="1 2" key="1">
    <citation type="journal article" date="2014" name="Curr. Biol.">
        <title>The genome of the clonal raider ant Cerapachys biroi.</title>
        <authorList>
            <person name="Oxley P.R."/>
            <person name="Ji L."/>
            <person name="Fetter-Pruneda I."/>
            <person name="McKenzie S.K."/>
            <person name="Li C."/>
            <person name="Hu H."/>
            <person name="Zhang G."/>
            <person name="Kronauer D.J."/>
        </authorList>
    </citation>
    <scope>NUCLEOTIDE SEQUENCE [LARGE SCALE GENOMIC DNA]</scope>
</reference>
<evidence type="ECO:0000313" key="2">
    <source>
        <dbReference type="Proteomes" id="UP000053097"/>
    </source>
</evidence>
<proteinExistence type="predicted"/>
<accession>A0A026W6R4</accession>
<dbReference type="EMBL" id="KK107372">
    <property type="protein sequence ID" value="EZA51802.1"/>
    <property type="molecule type" value="Genomic_DNA"/>
</dbReference>
<gene>
    <name evidence="1" type="ORF">X777_09559</name>
</gene>
<feature type="non-terminal residue" evidence="1">
    <location>
        <position position="1"/>
    </location>
</feature>
<dbReference type="Proteomes" id="UP000053097">
    <property type="component" value="Unassembled WGS sequence"/>
</dbReference>
<name>A0A026W6R4_OOCBI</name>
<evidence type="ECO:0000313" key="1">
    <source>
        <dbReference type="EMBL" id="EZA51802.1"/>
    </source>
</evidence>
<dbReference type="AlphaFoldDB" id="A0A026W6R4"/>
<keyword evidence="2" id="KW-1185">Reference proteome</keyword>
<sequence length="97" mass="10937">TVGNYLVELCQDGTRDPIGCTLIEYRSEGVVEEVINGNEDCLAKCEWAASEDMDGRMDGWTSGCVWTNGHCIGFPVYQLPCTHYLDVRMHIRTRVHV</sequence>